<proteinExistence type="predicted"/>
<dbReference type="GeneID" id="36397553"/>
<dbReference type="OrthoDB" id="102594at2759"/>
<evidence type="ECO:0000313" key="1">
    <source>
        <dbReference type="EMBL" id="CEG36398.1"/>
    </source>
</evidence>
<dbReference type="RefSeq" id="XP_024572767.1">
    <property type="nucleotide sequence ID" value="XM_024720368.1"/>
</dbReference>
<sequence length="182" mass="19643">MMKRSTMEMYGHLEFDVFANPVVYGDNSTVRYDGYASFQEGDVMHTIMMVDGIAYIVTSAANGTETAECSSSPSLALLDYFIPALNKATVISDANADDTKLTCSSGDMLEVMLEDASFVLCRVGSKGIFVYGCDLNIRVKYLKNPVPIKAPILSKDAARLCQTIISPSPVKATALALLTGRS</sequence>
<keyword evidence="2" id="KW-1185">Reference proteome</keyword>
<dbReference type="OMA" id="HLEFDVF"/>
<accession>A0A0P1A6Z0</accession>
<dbReference type="AlphaFoldDB" id="A0A0P1A6Z0"/>
<dbReference type="EMBL" id="CCYD01000201">
    <property type="protein sequence ID" value="CEG36398.1"/>
    <property type="molecule type" value="Genomic_DNA"/>
</dbReference>
<protein>
    <submittedName>
        <fullName evidence="1">Uncharacterized protein</fullName>
    </submittedName>
</protein>
<name>A0A0P1A6Z0_PLAHL</name>
<reference evidence="2" key="1">
    <citation type="submission" date="2014-09" db="EMBL/GenBank/DDBJ databases">
        <authorList>
            <person name="Sharma Rahul"/>
            <person name="Thines Marco"/>
        </authorList>
    </citation>
    <scope>NUCLEOTIDE SEQUENCE [LARGE SCALE GENOMIC DNA]</scope>
</reference>
<evidence type="ECO:0000313" key="2">
    <source>
        <dbReference type="Proteomes" id="UP000054928"/>
    </source>
</evidence>
<dbReference type="Proteomes" id="UP000054928">
    <property type="component" value="Unassembled WGS sequence"/>
</dbReference>
<organism evidence="1 2">
    <name type="scientific">Plasmopara halstedii</name>
    <name type="common">Downy mildew of sunflower</name>
    <dbReference type="NCBI Taxonomy" id="4781"/>
    <lineage>
        <taxon>Eukaryota</taxon>
        <taxon>Sar</taxon>
        <taxon>Stramenopiles</taxon>
        <taxon>Oomycota</taxon>
        <taxon>Peronosporomycetes</taxon>
        <taxon>Peronosporales</taxon>
        <taxon>Peronosporaceae</taxon>
        <taxon>Plasmopara</taxon>
    </lineage>
</organism>